<accession>A0A3Q3JV67</accession>
<keyword evidence="2" id="KW-1185">Reference proteome</keyword>
<dbReference type="Proteomes" id="UP000261600">
    <property type="component" value="Unplaced"/>
</dbReference>
<name>A0A3Q3JV67_MONAL</name>
<reference evidence="1" key="2">
    <citation type="submission" date="2025-09" db="UniProtKB">
        <authorList>
            <consortium name="Ensembl"/>
        </authorList>
    </citation>
    <scope>IDENTIFICATION</scope>
</reference>
<proteinExistence type="predicted"/>
<sequence length="117" mass="13040">GVIRMQMFTLYVYPLPAPCSASPRRDPPIPEPDTFDGSVDKCRGFLLQCRRVFDQTAEQAFQTLKNRFTTAPVLLQPTPHGSSWLRWTLPTLGWERSFLSGPGKTTSCTPVPTTPDG</sequence>
<organism evidence="1 2">
    <name type="scientific">Monopterus albus</name>
    <name type="common">Swamp eel</name>
    <dbReference type="NCBI Taxonomy" id="43700"/>
    <lineage>
        <taxon>Eukaryota</taxon>
        <taxon>Metazoa</taxon>
        <taxon>Chordata</taxon>
        <taxon>Craniata</taxon>
        <taxon>Vertebrata</taxon>
        <taxon>Euteleostomi</taxon>
        <taxon>Actinopterygii</taxon>
        <taxon>Neopterygii</taxon>
        <taxon>Teleostei</taxon>
        <taxon>Neoteleostei</taxon>
        <taxon>Acanthomorphata</taxon>
        <taxon>Anabantaria</taxon>
        <taxon>Synbranchiformes</taxon>
        <taxon>Synbranchidae</taxon>
        <taxon>Monopterus</taxon>
    </lineage>
</organism>
<evidence type="ECO:0000313" key="2">
    <source>
        <dbReference type="Proteomes" id="UP000261600"/>
    </source>
</evidence>
<reference evidence="1" key="1">
    <citation type="submission" date="2025-08" db="UniProtKB">
        <authorList>
            <consortium name="Ensembl"/>
        </authorList>
    </citation>
    <scope>IDENTIFICATION</scope>
</reference>
<dbReference type="Ensembl" id="ENSMALT00000024458.1">
    <property type="protein sequence ID" value="ENSMALP00000024004.1"/>
    <property type="gene ID" value="ENSMALG00000016737.1"/>
</dbReference>
<protein>
    <submittedName>
        <fullName evidence="1">Uncharacterized protein</fullName>
    </submittedName>
</protein>
<evidence type="ECO:0000313" key="1">
    <source>
        <dbReference type="Ensembl" id="ENSMALP00000024004.1"/>
    </source>
</evidence>
<dbReference type="AlphaFoldDB" id="A0A3Q3JV67"/>